<dbReference type="AlphaFoldDB" id="A0A4P6JHY7"/>
<dbReference type="PANTHER" id="PTHR24321">
    <property type="entry name" value="DEHYDROGENASES, SHORT CHAIN"/>
    <property type="match status" value="1"/>
</dbReference>
<dbReference type="FunFam" id="3.40.50.720:FF:000084">
    <property type="entry name" value="Short-chain dehydrogenase reductase"/>
    <property type="match status" value="1"/>
</dbReference>
<dbReference type="PANTHER" id="PTHR24321:SF8">
    <property type="entry name" value="ESTRADIOL 17-BETA-DEHYDROGENASE 8-RELATED"/>
    <property type="match status" value="1"/>
</dbReference>
<dbReference type="Proteomes" id="UP000290365">
    <property type="component" value="Chromosome"/>
</dbReference>
<name>A0A4P6JHY7_KTERU</name>
<gene>
    <name evidence="3" type="ORF">EPA93_01095</name>
</gene>
<dbReference type="RefSeq" id="WP_129885258.1">
    <property type="nucleotide sequence ID" value="NZ_CP035758.1"/>
</dbReference>
<evidence type="ECO:0000256" key="2">
    <source>
        <dbReference type="ARBA" id="ARBA00023002"/>
    </source>
</evidence>
<dbReference type="NCBIfam" id="NF005559">
    <property type="entry name" value="PRK07231.1"/>
    <property type="match status" value="1"/>
</dbReference>
<sequence length="277" mass="29400">MSNKEFAGKAVIITGGAQGMGRNMAEQFLHEGANVLIFDLDAQLAAETAQQLARQSGEERIVSVGGNVSRREDVHGAVELCLERFGRLDVMVAQAGIADAQPLLEIEDVSWQRIMAVNLTGVFLCTQEAGRAMARLGGGAIVAMASTNAFQVEENLSHYNTSKGGVVAFVRSAALDLARYGIRVNAVAPGVVRTRLAAWITEDTERATNYLQQIPLKRFAETQDVANAVSFLASSNAAYITGQILVIDGGQTLGIMADDAPIAPFPGFEQASTADEG</sequence>
<evidence type="ECO:0000313" key="4">
    <source>
        <dbReference type="Proteomes" id="UP000290365"/>
    </source>
</evidence>
<dbReference type="PRINTS" id="PR00080">
    <property type="entry name" value="SDRFAMILY"/>
</dbReference>
<dbReference type="Gene3D" id="3.40.50.720">
    <property type="entry name" value="NAD(P)-binding Rossmann-like Domain"/>
    <property type="match status" value="1"/>
</dbReference>
<organism evidence="3 4">
    <name type="scientific">Ktedonosporobacter rubrisoli</name>
    <dbReference type="NCBI Taxonomy" id="2509675"/>
    <lineage>
        <taxon>Bacteria</taxon>
        <taxon>Bacillati</taxon>
        <taxon>Chloroflexota</taxon>
        <taxon>Ktedonobacteria</taxon>
        <taxon>Ktedonobacterales</taxon>
        <taxon>Ktedonosporobacteraceae</taxon>
        <taxon>Ktedonosporobacter</taxon>
    </lineage>
</organism>
<accession>A0A4P6JHY7</accession>
<dbReference type="InterPro" id="IPR020904">
    <property type="entry name" value="Sc_DH/Rdtase_CS"/>
</dbReference>
<evidence type="ECO:0000256" key="1">
    <source>
        <dbReference type="ARBA" id="ARBA00006484"/>
    </source>
</evidence>
<protein>
    <submittedName>
        <fullName evidence="3">SDR family oxidoreductase</fullName>
    </submittedName>
</protein>
<comment type="similarity">
    <text evidence="1">Belongs to the short-chain dehydrogenases/reductases (SDR) family.</text>
</comment>
<dbReference type="SUPFAM" id="SSF51735">
    <property type="entry name" value="NAD(P)-binding Rossmann-fold domains"/>
    <property type="match status" value="1"/>
</dbReference>
<dbReference type="InterPro" id="IPR036291">
    <property type="entry name" value="NAD(P)-bd_dom_sf"/>
</dbReference>
<dbReference type="EMBL" id="CP035758">
    <property type="protein sequence ID" value="QBD74659.1"/>
    <property type="molecule type" value="Genomic_DNA"/>
</dbReference>
<reference evidence="3 4" key="1">
    <citation type="submission" date="2019-01" db="EMBL/GenBank/DDBJ databases">
        <title>Ktedonosporobacter rubrisoli SCAWS-G2.</title>
        <authorList>
            <person name="Huang Y."/>
            <person name="Yan B."/>
        </authorList>
    </citation>
    <scope>NUCLEOTIDE SEQUENCE [LARGE SCALE GENOMIC DNA]</scope>
    <source>
        <strain evidence="3 4">SCAWS-G2</strain>
    </source>
</reference>
<proteinExistence type="inferred from homology"/>
<dbReference type="CDD" id="cd05233">
    <property type="entry name" value="SDR_c"/>
    <property type="match status" value="1"/>
</dbReference>
<keyword evidence="2" id="KW-0560">Oxidoreductase</keyword>
<dbReference type="PROSITE" id="PS00061">
    <property type="entry name" value="ADH_SHORT"/>
    <property type="match status" value="1"/>
</dbReference>
<evidence type="ECO:0000313" key="3">
    <source>
        <dbReference type="EMBL" id="QBD74659.1"/>
    </source>
</evidence>
<keyword evidence="4" id="KW-1185">Reference proteome</keyword>
<dbReference type="GO" id="GO:0016491">
    <property type="term" value="F:oxidoreductase activity"/>
    <property type="evidence" value="ECO:0007669"/>
    <property type="project" value="UniProtKB-KW"/>
</dbReference>
<dbReference type="OrthoDB" id="9803333at2"/>
<dbReference type="Pfam" id="PF13561">
    <property type="entry name" value="adh_short_C2"/>
    <property type="match status" value="1"/>
</dbReference>
<dbReference type="InterPro" id="IPR002347">
    <property type="entry name" value="SDR_fam"/>
</dbReference>
<dbReference type="KEGG" id="kbs:EPA93_01095"/>
<dbReference type="PRINTS" id="PR00081">
    <property type="entry name" value="GDHRDH"/>
</dbReference>